<keyword evidence="3" id="KW-1185">Reference proteome</keyword>
<evidence type="ECO:0008006" key="4">
    <source>
        <dbReference type="Google" id="ProtNLM"/>
    </source>
</evidence>
<gene>
    <name evidence="2" type="ORF">GCM10023318_57980</name>
</gene>
<dbReference type="Proteomes" id="UP001500603">
    <property type="component" value="Unassembled WGS sequence"/>
</dbReference>
<dbReference type="InterPro" id="IPR029063">
    <property type="entry name" value="SAM-dependent_MTases_sf"/>
</dbReference>
<reference evidence="3" key="1">
    <citation type="journal article" date="2019" name="Int. J. Syst. Evol. Microbiol.">
        <title>The Global Catalogue of Microorganisms (GCM) 10K type strain sequencing project: providing services to taxonomists for standard genome sequencing and annotation.</title>
        <authorList>
            <consortium name="The Broad Institute Genomics Platform"/>
            <consortium name="The Broad Institute Genome Sequencing Center for Infectious Disease"/>
            <person name="Wu L."/>
            <person name="Ma J."/>
        </authorList>
    </citation>
    <scope>NUCLEOTIDE SEQUENCE [LARGE SCALE GENOMIC DNA]</scope>
    <source>
        <strain evidence="3">JCM 18298</strain>
    </source>
</reference>
<dbReference type="PANTHER" id="PTHR39290">
    <property type="entry name" value="C3H1-TYPE DOMAIN-CONTAINING PROTEIN-RELATED"/>
    <property type="match status" value="1"/>
</dbReference>
<feature type="region of interest" description="Disordered" evidence="1">
    <location>
        <begin position="35"/>
        <end position="55"/>
    </location>
</feature>
<dbReference type="PANTHER" id="PTHR39290:SF6">
    <property type="entry name" value="S-ADENOSYL-L-METHIONINE-DEPENDENT METHYLTRANSFERASES SUPERFAMILY PROTEIN"/>
    <property type="match status" value="1"/>
</dbReference>
<sequence length="332" mass="35926">MSTPPPGKHGTHAGVGGVRYTGSAVSRIDRVVRPHRSALTTAADPRSKSTPTGDNRAMADFVLSTERRGELAELLGDEHLLRTRYPRVAEYLDAAPRLPGTGDESADAAFDLRLVHYLTGGASENPYWDIVAPSVGDDGARRVVNGGRPRGSARLAFAQTILQTAYAYAIPAPETLDWVAEFADGAEVVELGAGRGYLARQLTRIGVTTAAYDAEPPDTTSNPSFPRAAGQPQAWQHVGDLTEFAKQPLADRVLLLCWPPGWGDPMASRALHEFEQAGGERLVFLGEPHGGKTGDDGFFARLDSAWSLKSSDAHYVSWWNLNDVAQAWQRRK</sequence>
<dbReference type="EMBL" id="BAABJM010000008">
    <property type="protein sequence ID" value="GAA5068032.1"/>
    <property type="molecule type" value="Genomic_DNA"/>
</dbReference>
<evidence type="ECO:0000313" key="3">
    <source>
        <dbReference type="Proteomes" id="UP001500603"/>
    </source>
</evidence>
<evidence type="ECO:0000256" key="1">
    <source>
        <dbReference type="SAM" id="MobiDB-lite"/>
    </source>
</evidence>
<accession>A0ABP9KYN4</accession>
<name>A0ABP9KYN4_9NOCA</name>
<evidence type="ECO:0000313" key="2">
    <source>
        <dbReference type="EMBL" id="GAA5068032.1"/>
    </source>
</evidence>
<comment type="caution">
    <text evidence="2">The sequence shown here is derived from an EMBL/GenBank/DDBJ whole genome shotgun (WGS) entry which is preliminary data.</text>
</comment>
<organism evidence="2 3">
    <name type="scientific">Nocardia callitridis</name>
    <dbReference type="NCBI Taxonomy" id="648753"/>
    <lineage>
        <taxon>Bacteria</taxon>
        <taxon>Bacillati</taxon>
        <taxon>Actinomycetota</taxon>
        <taxon>Actinomycetes</taxon>
        <taxon>Mycobacteriales</taxon>
        <taxon>Nocardiaceae</taxon>
        <taxon>Nocardia</taxon>
    </lineage>
</organism>
<proteinExistence type="predicted"/>
<dbReference type="SUPFAM" id="SSF53335">
    <property type="entry name" value="S-adenosyl-L-methionine-dependent methyltransferases"/>
    <property type="match status" value="1"/>
</dbReference>
<dbReference type="RefSeq" id="WP_345499474.1">
    <property type="nucleotide sequence ID" value="NZ_BAABJM010000008.1"/>
</dbReference>
<protein>
    <recommendedName>
        <fullName evidence="4">Class I SAM-dependent methyltransferase</fullName>
    </recommendedName>
</protein>